<accession>A0A9N9S8H5</accession>
<keyword evidence="1" id="KW-1133">Transmembrane helix</keyword>
<evidence type="ECO:0000313" key="2">
    <source>
        <dbReference type="EMBL" id="CAG9810224.1"/>
    </source>
</evidence>
<protein>
    <submittedName>
        <fullName evidence="2">Uncharacterized protein</fullName>
    </submittedName>
</protein>
<feature type="transmembrane region" description="Helical" evidence="1">
    <location>
        <begin position="6"/>
        <end position="26"/>
    </location>
</feature>
<keyword evidence="1" id="KW-0812">Transmembrane</keyword>
<keyword evidence="3" id="KW-1185">Reference proteome</keyword>
<organism evidence="2 3">
    <name type="scientific">Chironomus riparius</name>
    <dbReference type="NCBI Taxonomy" id="315576"/>
    <lineage>
        <taxon>Eukaryota</taxon>
        <taxon>Metazoa</taxon>
        <taxon>Ecdysozoa</taxon>
        <taxon>Arthropoda</taxon>
        <taxon>Hexapoda</taxon>
        <taxon>Insecta</taxon>
        <taxon>Pterygota</taxon>
        <taxon>Neoptera</taxon>
        <taxon>Endopterygota</taxon>
        <taxon>Diptera</taxon>
        <taxon>Nematocera</taxon>
        <taxon>Chironomoidea</taxon>
        <taxon>Chironomidae</taxon>
        <taxon>Chironominae</taxon>
        <taxon>Chironomus</taxon>
    </lineage>
</organism>
<dbReference type="Proteomes" id="UP001153620">
    <property type="component" value="Chromosome 4"/>
</dbReference>
<dbReference type="EMBL" id="OU895880">
    <property type="protein sequence ID" value="CAG9810224.1"/>
    <property type="molecule type" value="Genomic_DNA"/>
</dbReference>
<sequence length="164" mass="18479">MYWETLVLVLFFIVVPILLACMILGLMRLCMFIEDRCKGNSQPRPTELQQMATRLERSLQRTAENSRNSGRPQENVETGVPVLYYCVPVDVSGEHRQPIIRYLPANVESTYSVPLAYQQQVSNPTYTASIPNCSNVVQHPSSGSAHKVDDLPSYDEALDLATKF</sequence>
<gene>
    <name evidence="2" type="ORF">CHIRRI_LOCUS13041</name>
</gene>
<reference evidence="2" key="2">
    <citation type="submission" date="2022-10" db="EMBL/GenBank/DDBJ databases">
        <authorList>
            <consortium name="ENA_rothamsted_submissions"/>
            <consortium name="culmorum"/>
            <person name="King R."/>
        </authorList>
    </citation>
    <scope>NUCLEOTIDE SEQUENCE</scope>
</reference>
<name>A0A9N9S8H5_9DIPT</name>
<proteinExistence type="predicted"/>
<dbReference type="AlphaFoldDB" id="A0A9N9S8H5"/>
<evidence type="ECO:0000313" key="3">
    <source>
        <dbReference type="Proteomes" id="UP001153620"/>
    </source>
</evidence>
<keyword evidence="1" id="KW-0472">Membrane</keyword>
<reference evidence="2" key="1">
    <citation type="submission" date="2022-01" db="EMBL/GenBank/DDBJ databases">
        <authorList>
            <person name="King R."/>
        </authorList>
    </citation>
    <scope>NUCLEOTIDE SEQUENCE</scope>
</reference>
<evidence type="ECO:0000256" key="1">
    <source>
        <dbReference type="SAM" id="Phobius"/>
    </source>
</evidence>